<organism evidence="1">
    <name type="scientific">Cystobacter fuscus</name>
    <dbReference type="NCBI Taxonomy" id="43"/>
    <lineage>
        <taxon>Bacteria</taxon>
        <taxon>Pseudomonadati</taxon>
        <taxon>Myxococcota</taxon>
        <taxon>Myxococcia</taxon>
        <taxon>Myxococcales</taxon>
        <taxon>Cystobacterineae</taxon>
        <taxon>Archangiaceae</taxon>
        <taxon>Cystobacter</taxon>
    </lineage>
</organism>
<dbReference type="KEGG" id="cfus:CYFUS_006419"/>
<sequence>MSQTHIKARWKGGTGGSGFLQASEGFETRVTLPKDFQGLGEAATPENLLLSAVASCYLITFGIILDKAGIAYEGLELEGELRMDMGPRPSVQAIMLLPRIVSSASEATLRTLSERAEQFCPIGRTVAGNIAKSVRLTVVAPGS</sequence>
<evidence type="ECO:0000313" key="1">
    <source>
        <dbReference type="EMBL" id="ATB40957.1"/>
    </source>
</evidence>
<accession>A0A250JBR4</accession>
<proteinExistence type="predicted"/>
<dbReference type="PANTHER" id="PTHR42830">
    <property type="entry name" value="OSMOTICALLY INDUCIBLE FAMILY PROTEIN"/>
    <property type="match status" value="1"/>
</dbReference>
<dbReference type="EMBL" id="CP022098">
    <property type="protein sequence ID" value="ATB40957.1"/>
    <property type="molecule type" value="Genomic_DNA"/>
</dbReference>
<evidence type="ECO:0008006" key="2">
    <source>
        <dbReference type="Google" id="ProtNLM"/>
    </source>
</evidence>
<dbReference type="RefSeq" id="WP_095988747.1">
    <property type="nucleotide sequence ID" value="NZ_CP022098.1"/>
</dbReference>
<name>A0A250JBR4_9BACT</name>
<dbReference type="PANTHER" id="PTHR42830:SF2">
    <property type="entry name" value="OSMC_OHR FAMILY PROTEIN"/>
    <property type="match status" value="1"/>
</dbReference>
<dbReference type="InterPro" id="IPR052707">
    <property type="entry name" value="OsmC_Ohr_Peroxiredoxin"/>
</dbReference>
<dbReference type="InterPro" id="IPR003718">
    <property type="entry name" value="OsmC/Ohr_fam"/>
</dbReference>
<dbReference type="Pfam" id="PF02566">
    <property type="entry name" value="OsmC"/>
    <property type="match status" value="1"/>
</dbReference>
<dbReference type="InterPro" id="IPR036102">
    <property type="entry name" value="OsmC/Ohrsf"/>
</dbReference>
<protein>
    <recommendedName>
        <fullName evidence="2">Osmotically inducible protein OsmC</fullName>
    </recommendedName>
</protein>
<reference evidence="1" key="1">
    <citation type="submission" date="2017-06" db="EMBL/GenBank/DDBJ databases">
        <title>Sequencing and comparative analysis of myxobacterial genomes.</title>
        <authorList>
            <person name="Rupp O."/>
            <person name="Goesmann A."/>
            <person name="Sogaard-Andersen L."/>
        </authorList>
    </citation>
    <scope>NUCLEOTIDE SEQUENCE [LARGE SCALE GENOMIC DNA]</scope>
    <source>
        <strain evidence="1">DSM 52655</strain>
    </source>
</reference>
<dbReference type="Proteomes" id="UP000217257">
    <property type="component" value="Chromosome"/>
</dbReference>
<gene>
    <name evidence="1" type="ORF">CYFUS_006419</name>
</gene>
<dbReference type="AlphaFoldDB" id="A0A250JBR4"/>
<dbReference type="SUPFAM" id="SSF82784">
    <property type="entry name" value="OsmC-like"/>
    <property type="match status" value="1"/>
</dbReference>
<dbReference type="Gene3D" id="3.30.300.20">
    <property type="match status" value="1"/>
</dbReference>
<dbReference type="InterPro" id="IPR015946">
    <property type="entry name" value="KH_dom-like_a/b"/>
</dbReference>